<protein>
    <submittedName>
        <fullName evidence="1">Uncharacterized protein</fullName>
    </submittedName>
</protein>
<dbReference type="OrthoDB" id="8909281at2"/>
<evidence type="ECO:0000313" key="1">
    <source>
        <dbReference type="EMBL" id="EGK70857.1"/>
    </source>
</evidence>
<sequence length="135" mass="15861">MTLQLIRELVARYPLFLRKLRARTEYEWRWQFLCEDGWFDLLDTACIGIESECRYALEKQGQSIPNLPYFAGAMRTHWELVLKVRNSTENSRCVTEIVRSAAHSICERCGAHTSDYSVRRSSFCEDCTQRRSDGR</sequence>
<dbReference type="Proteomes" id="UP000005019">
    <property type="component" value="Unassembled WGS sequence"/>
</dbReference>
<dbReference type="RefSeq" id="WP_008063240.1">
    <property type="nucleotide sequence ID" value="NZ_AFHG01000053.1"/>
</dbReference>
<comment type="caution">
    <text evidence="1">The sequence shown here is derived from an EMBL/GenBank/DDBJ whole genome shotgun (WGS) entry which is preliminary data.</text>
</comment>
<name>F5RFK1_METUF</name>
<dbReference type="EMBL" id="AFHG01000053">
    <property type="protein sequence ID" value="EGK70857.1"/>
    <property type="molecule type" value="Genomic_DNA"/>
</dbReference>
<proteinExistence type="predicted"/>
<reference evidence="1 2" key="1">
    <citation type="journal article" date="2011" name="J. Bacteriol.">
        <title>Genome sequence of Methyloversatilis universalis FAM5T, a methylotrophic representative of the order Rhodocyclales.</title>
        <authorList>
            <person name="Kittichotirat W."/>
            <person name="Good N.M."/>
            <person name="Hall R."/>
            <person name="Bringel F."/>
            <person name="Lajus A."/>
            <person name="Medigue C."/>
            <person name="Smalley N.E."/>
            <person name="Beck D."/>
            <person name="Bumgarner R."/>
            <person name="Vuilleumier S."/>
            <person name="Kalyuzhnaya M.G."/>
        </authorList>
    </citation>
    <scope>NUCLEOTIDE SEQUENCE [LARGE SCALE GENOMIC DNA]</scope>
    <source>
        <strain evidence="2">ATCC BAA-1314 / JCM 13912 / FAM5</strain>
    </source>
</reference>
<keyword evidence="2" id="KW-1185">Reference proteome</keyword>
<accession>F5RFK1</accession>
<gene>
    <name evidence="1" type="ORF">METUNv1_03082</name>
</gene>
<dbReference type="AlphaFoldDB" id="F5RFK1"/>
<evidence type="ECO:0000313" key="2">
    <source>
        <dbReference type="Proteomes" id="UP000005019"/>
    </source>
</evidence>
<organism evidence="1 2">
    <name type="scientific">Methyloversatilis universalis (strain ATCC BAA-1314 / DSM 25237 / JCM 13912 / CCUG 52030 / FAM5)</name>
    <dbReference type="NCBI Taxonomy" id="1000565"/>
    <lineage>
        <taxon>Bacteria</taxon>
        <taxon>Pseudomonadati</taxon>
        <taxon>Pseudomonadota</taxon>
        <taxon>Betaproteobacteria</taxon>
        <taxon>Nitrosomonadales</taxon>
        <taxon>Sterolibacteriaceae</taxon>
        <taxon>Methyloversatilis</taxon>
    </lineage>
</organism>
<dbReference type="STRING" id="1000565.METUNv1_03082"/>